<protein>
    <submittedName>
        <fullName evidence="7">DDB1- and CUL4-associated factor</fullName>
    </submittedName>
</protein>
<feature type="region of interest" description="Disordered" evidence="6">
    <location>
        <begin position="697"/>
        <end position="728"/>
    </location>
</feature>
<dbReference type="GO" id="GO:0016567">
    <property type="term" value="P:protein ubiquitination"/>
    <property type="evidence" value="ECO:0007669"/>
    <property type="project" value="InterPro"/>
</dbReference>
<evidence type="ECO:0000256" key="2">
    <source>
        <dbReference type="ARBA" id="ARBA00004906"/>
    </source>
</evidence>
<dbReference type="Gene3D" id="1.25.10.10">
    <property type="entry name" value="Leucine-rich Repeat Variant"/>
    <property type="match status" value="2"/>
</dbReference>
<organism evidence="7 8">
    <name type="scientific">Chloropicon roscoffensis</name>
    <dbReference type="NCBI Taxonomy" id="1461544"/>
    <lineage>
        <taxon>Eukaryota</taxon>
        <taxon>Viridiplantae</taxon>
        <taxon>Chlorophyta</taxon>
        <taxon>Chloropicophyceae</taxon>
        <taxon>Chloropicales</taxon>
        <taxon>Chloropicaceae</taxon>
        <taxon>Chloropicon</taxon>
    </lineage>
</organism>
<evidence type="ECO:0000313" key="8">
    <source>
        <dbReference type="Proteomes" id="UP001472866"/>
    </source>
</evidence>
<dbReference type="SUPFAM" id="SSF48371">
    <property type="entry name" value="ARM repeat"/>
    <property type="match status" value="1"/>
</dbReference>
<dbReference type="InterPro" id="IPR011989">
    <property type="entry name" value="ARM-like"/>
</dbReference>
<dbReference type="InterPro" id="IPR016024">
    <property type="entry name" value="ARM-type_fold"/>
</dbReference>
<gene>
    <name evidence="7" type="ORF">HKI87_14g78370</name>
</gene>
<feature type="region of interest" description="Disordered" evidence="6">
    <location>
        <begin position="1133"/>
        <end position="1196"/>
    </location>
</feature>
<dbReference type="GO" id="GO:0005634">
    <property type="term" value="C:nucleus"/>
    <property type="evidence" value="ECO:0007669"/>
    <property type="project" value="UniProtKB-SubCell"/>
</dbReference>
<dbReference type="InterPro" id="IPR011047">
    <property type="entry name" value="Quinoprotein_ADH-like_sf"/>
</dbReference>
<evidence type="ECO:0000256" key="5">
    <source>
        <dbReference type="ARBA" id="ARBA00023242"/>
    </source>
</evidence>
<comment type="subcellular location">
    <subcellularLocation>
        <location evidence="1">Nucleus</location>
    </subcellularLocation>
</comment>
<comment type="similarity">
    <text evidence="3">Belongs to the VPRBP/DCAF1 family.</text>
</comment>
<name>A0AAX4PK40_9CHLO</name>
<reference evidence="7 8" key="1">
    <citation type="submission" date="2024-03" db="EMBL/GenBank/DDBJ databases">
        <title>Complete genome sequence of the green alga Chloropicon roscoffensis RCC1871.</title>
        <authorList>
            <person name="Lemieux C."/>
            <person name="Pombert J.-F."/>
            <person name="Otis C."/>
            <person name="Turmel M."/>
        </authorList>
    </citation>
    <scope>NUCLEOTIDE SEQUENCE [LARGE SCALE GENOMIC DNA]</scope>
    <source>
        <strain evidence="7 8">RCC1871</strain>
    </source>
</reference>
<dbReference type="PROSITE" id="PS50896">
    <property type="entry name" value="LISH"/>
    <property type="match status" value="1"/>
</dbReference>
<dbReference type="InterPro" id="IPR006594">
    <property type="entry name" value="LisH"/>
</dbReference>
<proteinExistence type="inferred from homology"/>
<evidence type="ECO:0000256" key="4">
    <source>
        <dbReference type="ARBA" id="ARBA00022786"/>
    </source>
</evidence>
<dbReference type="Proteomes" id="UP001472866">
    <property type="component" value="Chromosome 14"/>
</dbReference>
<keyword evidence="5" id="KW-0539">Nucleus</keyword>
<accession>A0AAX4PK40</accession>
<dbReference type="InterPro" id="IPR015943">
    <property type="entry name" value="WD40/YVTN_repeat-like_dom_sf"/>
</dbReference>
<feature type="compositionally biased region" description="Acidic residues" evidence="6">
    <location>
        <begin position="1144"/>
        <end position="1196"/>
    </location>
</feature>
<keyword evidence="8" id="KW-1185">Reference proteome</keyword>
<dbReference type="PANTHER" id="PTHR13129:SF4">
    <property type="entry name" value="DDB1- AND CUL4-ASSOCIATED FACTOR 1"/>
    <property type="match status" value="1"/>
</dbReference>
<dbReference type="GO" id="GO:0080008">
    <property type="term" value="C:Cul4-RING E3 ubiquitin ligase complex"/>
    <property type="evidence" value="ECO:0007669"/>
    <property type="project" value="TreeGrafter"/>
</dbReference>
<comment type="pathway">
    <text evidence="2">Protein modification; protein ubiquitination.</text>
</comment>
<dbReference type="InterPro" id="IPR033270">
    <property type="entry name" value="VPRBP/DCAF1"/>
</dbReference>
<evidence type="ECO:0000256" key="1">
    <source>
        <dbReference type="ARBA" id="ARBA00004123"/>
    </source>
</evidence>
<sequence>MAEAEAVRVLLRTAGGRDQDNQDSNSETALDSVVSVGEALEVLAAKGNSNYLTEEARTGAEQCLEVVQDLLSHEDVLDEFVRAGVAAKLVSSLREGILERYSPAGLPDRSAELYHLYCVRCLACIGEYVECLGPILKDRGVEICLELLKMWRHRPPCLSTLLSLISSLLAHRKYACIFVEQGGVAALLDLPETAEAALGVSACLFGLSSQQEALELACGRGSEEECDRMARAAVKHASSGLDPCRRNAALFLAEALRYQRVVRCFDLQGGVAILLNLVRASQRFEGARSEAVLAYHLLCVLRSYFRSHLALLASQIHSQGHSKRGLTVNPAKATDMDAKSLSFLIREVRTDARAAVWLACETWPAAADFEDGGGASVLLHFAQRDQTGNYHSETVVSALEVLRIVTLSRRSHAHVAQTAPSHRRRSGSTQQEAVEALLDSAARYRSHADPKVASGALQVLVHLVCVPSALEDAEASCRGGRCLLASVGPAYERSRDLVRGSNGIRVLLDLLRNRCHDLERSREMSWLSLRALNGLARDPSIAQVLQRLQVPHLLSEMLRDPATRVHKGPGGGGFRAEALGLISSLTGSDLAAEGAGHESLSALHRIERHEVVRKTRIAYPQRELFLLMRDHLVAAGMHDTARSLEAEAKLGTAEGGEVEGGEGAARAITFPSRGSGLMANARPRVAAPAPALALAEAGAGGGKRPPCSRSAGERKRCRTEGPAPTPSAGLATMSKLDEIILSHLQHQHCRCERPISVLPPFSLLRPHVCPEARFEQLTRNAGESVCTRLLRRQSRCDPSETGSLHDRRLDLRFVHSRLRLARTLRDREGSTFTACAFRGSCQELVLGTDSGAVGAIDAFTGEVCEDFRRGGAHTGAVRSIQAAMGPAGNGRVLSSTASEVAVWSREQDSDLACYRGVCDGSFDGAGGRIVCPASHPQGDPSPKLLIFDLNSASVSPCLTLEAPRGSLGSTQLQLLGWGDQRAHFGHGDTLVLWGSLLWDLRMPTPIHRFDRFTDAGRSRFHPNGLEILLNSEVWDLRTHKLLRTVPSLDGTDFAFSSSGEVVYAWRAPSAAGDSNDADSGTLRVLDARDYDEVYAAGLDRQVVDLSVSPEDTFLATVSFDLADQGGGSCAVKTYEIGRRRPQDSDSDEDDDDDDDDDDEEDEEELEEELEASEEEDVEIEEEGSETEGGDLDDGSL</sequence>
<evidence type="ECO:0000256" key="6">
    <source>
        <dbReference type="SAM" id="MobiDB-lite"/>
    </source>
</evidence>
<evidence type="ECO:0000313" key="7">
    <source>
        <dbReference type="EMBL" id="WZN66272.1"/>
    </source>
</evidence>
<dbReference type="Gene3D" id="2.130.10.10">
    <property type="entry name" value="YVTN repeat-like/Quinoprotein amine dehydrogenase"/>
    <property type="match status" value="1"/>
</dbReference>
<dbReference type="EMBL" id="CP151514">
    <property type="protein sequence ID" value="WZN66272.1"/>
    <property type="molecule type" value="Genomic_DNA"/>
</dbReference>
<dbReference type="AlphaFoldDB" id="A0AAX4PK40"/>
<dbReference type="SUPFAM" id="SSF50998">
    <property type="entry name" value="Quinoprotein alcohol dehydrogenase-like"/>
    <property type="match status" value="1"/>
</dbReference>
<evidence type="ECO:0000256" key="3">
    <source>
        <dbReference type="ARBA" id="ARBA00008845"/>
    </source>
</evidence>
<dbReference type="PANTHER" id="PTHR13129">
    <property type="entry name" value="VPRBP PROTEIN-RELATED"/>
    <property type="match status" value="1"/>
</dbReference>
<keyword evidence="4" id="KW-0833">Ubl conjugation pathway</keyword>